<keyword evidence="6 8" id="KW-1133">Transmembrane helix</keyword>
<keyword evidence="3 10" id="KW-0328">Glycosyltransferase</keyword>
<evidence type="ECO:0000313" key="11">
    <source>
        <dbReference type="Proteomes" id="UP000245959"/>
    </source>
</evidence>
<feature type="domain" description="Glycosyltransferase RgtA/B/C/D-like" evidence="9">
    <location>
        <begin position="79"/>
        <end position="232"/>
    </location>
</feature>
<organism evidence="10 11">
    <name type="scientific">Victivallis vadensis</name>
    <dbReference type="NCBI Taxonomy" id="172901"/>
    <lineage>
        <taxon>Bacteria</taxon>
        <taxon>Pseudomonadati</taxon>
        <taxon>Lentisphaerota</taxon>
        <taxon>Lentisphaeria</taxon>
        <taxon>Victivallales</taxon>
        <taxon>Victivallaceae</taxon>
        <taxon>Victivallis</taxon>
    </lineage>
</organism>
<feature type="transmembrane region" description="Helical" evidence="8">
    <location>
        <begin position="281"/>
        <end position="300"/>
    </location>
</feature>
<keyword evidence="2" id="KW-1003">Cell membrane</keyword>
<evidence type="ECO:0000259" key="9">
    <source>
        <dbReference type="Pfam" id="PF13231"/>
    </source>
</evidence>
<dbReference type="Proteomes" id="UP000245959">
    <property type="component" value="Unassembled WGS sequence"/>
</dbReference>
<keyword evidence="7 8" id="KW-0472">Membrane</keyword>
<dbReference type="GO" id="GO:0009103">
    <property type="term" value="P:lipopolysaccharide biosynthetic process"/>
    <property type="evidence" value="ECO:0007669"/>
    <property type="project" value="UniProtKB-ARBA"/>
</dbReference>
<evidence type="ECO:0000256" key="5">
    <source>
        <dbReference type="ARBA" id="ARBA00022692"/>
    </source>
</evidence>
<feature type="transmembrane region" description="Helical" evidence="8">
    <location>
        <begin position="123"/>
        <end position="142"/>
    </location>
</feature>
<evidence type="ECO:0000313" key="10">
    <source>
        <dbReference type="EMBL" id="PVY39532.1"/>
    </source>
</evidence>
<evidence type="ECO:0000256" key="7">
    <source>
        <dbReference type="ARBA" id="ARBA00023136"/>
    </source>
</evidence>
<comment type="caution">
    <text evidence="10">The sequence shown here is derived from an EMBL/GenBank/DDBJ whole genome shotgun (WGS) entry which is preliminary data.</text>
</comment>
<sequence length="512" mass="56600">MHFPNLLHVIPEKWRKTAAWAALALLAAALLFNAFAGLGAAEIRNWDEARHAISAWEMLNGGNLLVNTFRFEPDYWNVKPVLAFWPSAAGFRLFGFNLFGMRFFQALALVLIAGISFEAVRRAAGWAAALVTLGFLTVNPAVFSHSFRNADADAAYMLFFMLFFWGLWWSWKRPWLLAAAAFAGGCAFLCKSFHVAVPGLIALVWVIVWFKRYNWKVLAASVAAGLLPILAWGAARYGADGTKFFETMVQLDLLGRVADTSAAEHGASPWYYYLRRMGRDLTLVPAVIVLLAGGVYALFFRWKAIREELRPLALLGWLGFLAPIAVYSIARVKLPWYIYPAFLPMAVLAGVLVRIWLEASPEAVRPQLAGRFRRVSAGAVVAALQAALVLAATVWIVAGEGKSIRRIVKLDRQRDVLLSAEQPGSFRGKRVYPVGPDGAFRLADATQLLTFYLAGAEPLAGGLEKFRQDASPEKLLVCVCPGEVSREWAEETGRRLGLRLIRFAGESALYGL</sequence>
<feature type="transmembrane region" description="Helical" evidence="8">
    <location>
        <begin position="312"/>
        <end position="330"/>
    </location>
</feature>
<dbReference type="EMBL" id="QEKH01000020">
    <property type="protein sequence ID" value="PVY39532.1"/>
    <property type="molecule type" value="Genomic_DNA"/>
</dbReference>
<dbReference type="AlphaFoldDB" id="A0A2U1ASZ8"/>
<dbReference type="InterPro" id="IPR038731">
    <property type="entry name" value="RgtA/B/C-like"/>
</dbReference>
<dbReference type="OrthoDB" id="9792789at2"/>
<evidence type="ECO:0000256" key="2">
    <source>
        <dbReference type="ARBA" id="ARBA00022475"/>
    </source>
</evidence>
<feature type="transmembrane region" description="Helical" evidence="8">
    <location>
        <begin position="177"/>
        <end position="210"/>
    </location>
</feature>
<feature type="transmembrane region" description="Helical" evidence="8">
    <location>
        <begin position="154"/>
        <end position="171"/>
    </location>
</feature>
<evidence type="ECO:0000256" key="1">
    <source>
        <dbReference type="ARBA" id="ARBA00004651"/>
    </source>
</evidence>
<dbReference type="RefSeq" id="WP_116884620.1">
    <property type="nucleotide sequence ID" value="NZ_CABMMC010000102.1"/>
</dbReference>
<dbReference type="PANTHER" id="PTHR33908">
    <property type="entry name" value="MANNOSYLTRANSFERASE YKCB-RELATED"/>
    <property type="match status" value="1"/>
</dbReference>
<dbReference type="GeneID" id="78295911"/>
<feature type="transmembrane region" description="Helical" evidence="8">
    <location>
        <begin position="336"/>
        <end position="357"/>
    </location>
</feature>
<accession>A0A2U1ASZ8</accession>
<keyword evidence="5 8" id="KW-0812">Transmembrane</keyword>
<keyword evidence="11" id="KW-1185">Reference proteome</keyword>
<evidence type="ECO:0000256" key="6">
    <source>
        <dbReference type="ARBA" id="ARBA00022989"/>
    </source>
</evidence>
<dbReference type="InterPro" id="IPR050297">
    <property type="entry name" value="LipidA_mod_glycosyltrf_83"/>
</dbReference>
<feature type="transmembrane region" description="Helical" evidence="8">
    <location>
        <begin position="217"/>
        <end position="235"/>
    </location>
</feature>
<evidence type="ECO:0000256" key="8">
    <source>
        <dbReference type="SAM" id="Phobius"/>
    </source>
</evidence>
<feature type="transmembrane region" description="Helical" evidence="8">
    <location>
        <begin position="20"/>
        <end position="41"/>
    </location>
</feature>
<proteinExistence type="predicted"/>
<evidence type="ECO:0000256" key="3">
    <source>
        <dbReference type="ARBA" id="ARBA00022676"/>
    </source>
</evidence>
<name>A0A2U1ASZ8_9BACT</name>
<dbReference type="GO" id="GO:0005886">
    <property type="term" value="C:plasma membrane"/>
    <property type="evidence" value="ECO:0007669"/>
    <property type="project" value="UniProtKB-SubCell"/>
</dbReference>
<evidence type="ECO:0000256" key="4">
    <source>
        <dbReference type="ARBA" id="ARBA00022679"/>
    </source>
</evidence>
<gene>
    <name evidence="10" type="ORF">C8D82_1208</name>
</gene>
<dbReference type="PANTHER" id="PTHR33908:SF11">
    <property type="entry name" value="MEMBRANE PROTEIN"/>
    <property type="match status" value="1"/>
</dbReference>
<comment type="subcellular location">
    <subcellularLocation>
        <location evidence="1">Cell membrane</location>
        <topology evidence="1">Multi-pass membrane protein</topology>
    </subcellularLocation>
</comment>
<reference evidence="10 11" key="1">
    <citation type="submission" date="2018-04" db="EMBL/GenBank/DDBJ databases">
        <title>Genomic Encyclopedia of Type Strains, Phase IV (KMG-IV): sequencing the most valuable type-strain genomes for metagenomic binning, comparative biology and taxonomic classification.</title>
        <authorList>
            <person name="Goeker M."/>
        </authorList>
    </citation>
    <scope>NUCLEOTIDE SEQUENCE [LARGE SCALE GENOMIC DNA]</scope>
    <source>
        <strain evidence="10 11">DSM 14823</strain>
    </source>
</reference>
<dbReference type="GO" id="GO:0016763">
    <property type="term" value="F:pentosyltransferase activity"/>
    <property type="evidence" value="ECO:0007669"/>
    <property type="project" value="TreeGrafter"/>
</dbReference>
<dbReference type="Pfam" id="PF13231">
    <property type="entry name" value="PMT_2"/>
    <property type="match status" value="1"/>
</dbReference>
<feature type="transmembrane region" description="Helical" evidence="8">
    <location>
        <begin position="99"/>
        <end position="117"/>
    </location>
</feature>
<keyword evidence="4 10" id="KW-0808">Transferase</keyword>
<feature type="transmembrane region" description="Helical" evidence="8">
    <location>
        <begin position="377"/>
        <end position="398"/>
    </location>
</feature>
<protein>
    <submittedName>
        <fullName evidence="10">Dolichyl-phosphate-mannose-protein mannosyltransferase</fullName>
    </submittedName>
</protein>